<keyword evidence="1" id="KW-0175">Coiled coil</keyword>
<dbReference type="EMBL" id="CAXITT010000321">
    <property type="protein sequence ID" value="CAL1538994.1"/>
    <property type="molecule type" value="Genomic_DNA"/>
</dbReference>
<keyword evidence="3" id="KW-1185">Reference proteome</keyword>
<gene>
    <name evidence="2" type="ORF">GSLYS_00012815001</name>
</gene>
<dbReference type="GO" id="GO:0007007">
    <property type="term" value="P:inner mitochondrial membrane organization"/>
    <property type="evidence" value="ECO:0007669"/>
    <property type="project" value="TreeGrafter"/>
</dbReference>
<reference evidence="2 3" key="1">
    <citation type="submission" date="2024-04" db="EMBL/GenBank/DDBJ databases">
        <authorList>
            <consortium name="Genoscope - CEA"/>
            <person name="William W."/>
        </authorList>
    </citation>
    <scope>NUCLEOTIDE SEQUENCE [LARGE SCALE GENOMIC DNA]</scope>
</reference>
<protein>
    <submittedName>
        <fullName evidence="2">Uncharacterized protein</fullName>
    </submittedName>
</protein>
<evidence type="ECO:0000256" key="1">
    <source>
        <dbReference type="SAM" id="Coils"/>
    </source>
</evidence>
<evidence type="ECO:0000313" key="3">
    <source>
        <dbReference type="Proteomes" id="UP001497497"/>
    </source>
</evidence>
<evidence type="ECO:0000313" key="2">
    <source>
        <dbReference type="EMBL" id="CAL1538994.1"/>
    </source>
</evidence>
<dbReference type="AlphaFoldDB" id="A0AAV2HZD4"/>
<organism evidence="2 3">
    <name type="scientific">Lymnaea stagnalis</name>
    <name type="common">Great pond snail</name>
    <name type="synonym">Helix stagnalis</name>
    <dbReference type="NCBI Taxonomy" id="6523"/>
    <lineage>
        <taxon>Eukaryota</taxon>
        <taxon>Metazoa</taxon>
        <taxon>Spiralia</taxon>
        <taxon>Lophotrochozoa</taxon>
        <taxon>Mollusca</taxon>
        <taxon>Gastropoda</taxon>
        <taxon>Heterobranchia</taxon>
        <taxon>Euthyneura</taxon>
        <taxon>Panpulmonata</taxon>
        <taxon>Hygrophila</taxon>
        <taxon>Lymnaeoidea</taxon>
        <taxon>Lymnaeidae</taxon>
        <taxon>Lymnaea</taxon>
    </lineage>
</organism>
<dbReference type="GO" id="GO:0061617">
    <property type="term" value="C:MICOS complex"/>
    <property type="evidence" value="ECO:0007669"/>
    <property type="project" value="TreeGrafter"/>
</dbReference>
<name>A0AAV2HZD4_LYMST</name>
<comment type="caution">
    <text evidence="2">The sequence shown here is derived from an EMBL/GenBank/DDBJ whole genome shotgun (WGS) entry which is preliminary data.</text>
</comment>
<dbReference type="PANTHER" id="PTHR21588:SF18">
    <property type="entry name" value="MICOS COMPLEX SUBUNIT MIC19"/>
    <property type="match status" value="1"/>
</dbReference>
<dbReference type="InterPro" id="IPR052632">
    <property type="entry name" value="MICOS_subunit_Mic19"/>
</dbReference>
<accession>A0AAV2HZD4</accession>
<feature type="non-terminal residue" evidence="2">
    <location>
        <position position="1"/>
    </location>
</feature>
<proteinExistence type="predicted"/>
<sequence>IPSLTKLPDNNERISALLSRDADDFYTQKLKDLQDRNAALQKQTNEEFAKAVKEVEAKFLKDSTCAVCQDLQLKVLECYQTNPNEILNCSGIVDAFTTCVERARMVCIGLLLL</sequence>
<feature type="coiled-coil region" evidence="1">
    <location>
        <begin position="23"/>
        <end position="50"/>
    </location>
</feature>
<dbReference type="Proteomes" id="UP001497497">
    <property type="component" value="Unassembled WGS sequence"/>
</dbReference>
<dbReference type="PANTHER" id="PTHR21588">
    <property type="entry name" value="COILED-COIL-HELIX-COILED-COIL-HELIX DOMAIN CONTAINING 6"/>
    <property type="match status" value="1"/>
</dbReference>